<proteinExistence type="predicted"/>
<sequence>MATKPELGCPQAQVGIGFEVRATTENPDHRLQPAVIKIWNCIERAKRWKKGVGEKEDQGKEEDNDDDDDGDDDDDDNDNDDDNDDDNDNDNDDECCVAYVGRPSSLDLTICLPSRSFGHILLLFLVAV</sequence>
<keyword evidence="3" id="KW-1185">Reference proteome</keyword>
<evidence type="ECO:0000256" key="1">
    <source>
        <dbReference type="SAM" id="MobiDB-lite"/>
    </source>
</evidence>
<evidence type="ECO:0000313" key="2">
    <source>
        <dbReference type="EMBL" id="KAK8101161.1"/>
    </source>
</evidence>
<feature type="compositionally biased region" description="Acidic residues" evidence="1">
    <location>
        <begin position="59"/>
        <end position="95"/>
    </location>
</feature>
<protein>
    <submittedName>
        <fullName evidence="2">Uncharacterized protein</fullName>
    </submittedName>
</protein>
<dbReference type="EMBL" id="JAQQWP010000009">
    <property type="protein sequence ID" value="KAK8101161.1"/>
    <property type="molecule type" value="Genomic_DNA"/>
</dbReference>
<name>A0AAW0QFP8_9PEZI</name>
<dbReference type="AlphaFoldDB" id="A0AAW0QFP8"/>
<organism evidence="2 3">
    <name type="scientific">Apiospora kogelbergensis</name>
    <dbReference type="NCBI Taxonomy" id="1337665"/>
    <lineage>
        <taxon>Eukaryota</taxon>
        <taxon>Fungi</taxon>
        <taxon>Dikarya</taxon>
        <taxon>Ascomycota</taxon>
        <taxon>Pezizomycotina</taxon>
        <taxon>Sordariomycetes</taxon>
        <taxon>Xylariomycetidae</taxon>
        <taxon>Amphisphaeriales</taxon>
        <taxon>Apiosporaceae</taxon>
        <taxon>Apiospora</taxon>
    </lineage>
</organism>
<accession>A0AAW0QFP8</accession>
<evidence type="ECO:0000313" key="3">
    <source>
        <dbReference type="Proteomes" id="UP001392437"/>
    </source>
</evidence>
<comment type="caution">
    <text evidence="2">The sequence shown here is derived from an EMBL/GenBank/DDBJ whole genome shotgun (WGS) entry which is preliminary data.</text>
</comment>
<gene>
    <name evidence="2" type="ORF">PG999_011535</name>
</gene>
<reference evidence="2 3" key="1">
    <citation type="submission" date="2023-01" db="EMBL/GenBank/DDBJ databases">
        <title>Analysis of 21 Apiospora genomes using comparative genomics revels a genus with tremendous synthesis potential of carbohydrate active enzymes and secondary metabolites.</title>
        <authorList>
            <person name="Sorensen T."/>
        </authorList>
    </citation>
    <scope>NUCLEOTIDE SEQUENCE [LARGE SCALE GENOMIC DNA]</scope>
    <source>
        <strain evidence="2 3">CBS 117206</strain>
    </source>
</reference>
<dbReference type="Proteomes" id="UP001392437">
    <property type="component" value="Unassembled WGS sequence"/>
</dbReference>
<feature type="region of interest" description="Disordered" evidence="1">
    <location>
        <begin position="49"/>
        <end position="95"/>
    </location>
</feature>